<evidence type="ECO:0000256" key="4">
    <source>
        <dbReference type="ARBA" id="ARBA00023239"/>
    </source>
</evidence>
<accession>A0A7Y0EPT1</accession>
<sequence>MQNSTLGSKALEASIRRAKAAIAATGAVYPQGAVDGVNDMIALGKRVLAGEYQRPFSHSRHYLPQIDNAAFVNRFNTMITGWQVPYDMERTYGMADAAAWIGTQNLAAMTPAVLRAKAHELTDRAHQVLKDAVPGRELGNIAPAACEELQSALAAVEALNSEVADAQADVKKADTVDISALAGASARLANAIRDALASTVLVFDIDPKANLFLNGADSDSLAARINADPFLADQYQQIKAVADQWTADDVAFAADQLQRDQLDYAALNARFPMWSSSETTFNFVTPADAVAARVELKLDAAANAGSDMERLELWVDDLRVFAGTGGDWPIVNAGFDDPGQSDADGAVSAGAAADATAAADNAPAGWHDASVGGACARRDANQHNGAAGASLHLACPAGSAQANNNGKDIDGAQAPVAKAVSLNPIAIEPNQGTTATFMLKIDGVMPVGLDFTIHFLNASGEECGVFERTINRSSYLRRGPGMALSCQADAIVAFVEHNQAYAEKAKREIFLELDEFCQGAEHWMVNNCRPYGADAYGAVQAGRIMCSVAAAYSLICDNERFPGLFSSDETRRLLNLCDYMLLYVTDSRDRTALTGDEVQLGATNWQTDMMAGAAVLSLVLLQAGVLPSEERKLKARRTVQDSAWFLSSQLNDHVNPDGSFPESLRYHMAALSRYTFVARVLGHCTGADWYKTTRLRDMFQYYADMVTPDYPFSNTKIPSQPGEAEPLSAASYEAGCGVPSTPTFGDHQVGNGSEFAQLGLCAGDVARVDGTLSRQMLATWKRAGKPVAPFWTESVAFEHLLLDATAADTIDTTGAGDWGPLTSNLDYPDSGICLFRKGFDQPHEQMLAVMASPKPIGHGHFDEGSFILYKDRVLTVADPGIIGYFDSSKDWLVSSSAHATMQFASRTGARARGEVRADRLDLSNYSIERGWVDTPRTARVLNTSFGGDVERIDIEIDNAQDVETGHMPVAKHRRTVLWFPEPELMLVHDSMSDFDGTIRFNLPIAARVLPQLPQLPSQSGKSGAPVDVRHVCNYGLSLQTTFLTPLTAISTEWGLSSPVAPKVDGKDQLEFLRAETDAANGFTVLINAMRAGEPEANATIGADGAVYLTKGAWHGVATF</sequence>
<organism evidence="7 8">
    <name type="scientific">Bifidobacterium oedipodis</name>
    <dbReference type="NCBI Taxonomy" id="2675322"/>
    <lineage>
        <taxon>Bacteria</taxon>
        <taxon>Bacillati</taxon>
        <taxon>Actinomycetota</taxon>
        <taxon>Actinomycetes</taxon>
        <taxon>Bifidobacteriales</taxon>
        <taxon>Bifidobacteriaceae</taxon>
        <taxon>Bifidobacterium</taxon>
    </lineage>
</organism>
<proteinExistence type="predicted"/>
<dbReference type="AlphaFoldDB" id="A0A7Y0EPT1"/>
<feature type="domain" description="Heparinase II/III-like C-terminal" evidence="6">
    <location>
        <begin position="826"/>
        <end position="996"/>
    </location>
</feature>
<reference evidence="7 8" key="1">
    <citation type="submission" date="2020-02" db="EMBL/GenBank/DDBJ databases">
        <title>Characterization of phylogenetic diversity of novel bifidobacterial species isolated in Czech ZOOs.</title>
        <authorList>
            <person name="Lugli G.A."/>
            <person name="Vera N.B."/>
            <person name="Ventura M."/>
        </authorList>
    </citation>
    <scope>NUCLEOTIDE SEQUENCE [LARGE SCALE GENOMIC DNA]</scope>
    <source>
        <strain evidence="7 8">DSM 109957</strain>
    </source>
</reference>
<dbReference type="Gene3D" id="2.70.98.70">
    <property type="match status" value="1"/>
</dbReference>
<dbReference type="GO" id="GO:0042597">
    <property type="term" value="C:periplasmic space"/>
    <property type="evidence" value="ECO:0007669"/>
    <property type="project" value="UniProtKB-SubCell"/>
</dbReference>
<comment type="subcellular location">
    <subcellularLocation>
        <location evidence="1">Periplasm</location>
    </subcellularLocation>
</comment>
<keyword evidence="3" id="KW-0574">Periplasm</keyword>
<dbReference type="EMBL" id="JAAIII010000003">
    <property type="protein sequence ID" value="NMM94117.1"/>
    <property type="molecule type" value="Genomic_DNA"/>
</dbReference>
<dbReference type="Proteomes" id="UP000532194">
    <property type="component" value="Unassembled WGS sequence"/>
</dbReference>
<evidence type="ECO:0000256" key="5">
    <source>
        <dbReference type="SAM" id="Coils"/>
    </source>
</evidence>
<dbReference type="PANTHER" id="PTHR39210">
    <property type="entry name" value="HEPARIN-SULFATE LYASE"/>
    <property type="match status" value="1"/>
</dbReference>
<evidence type="ECO:0000256" key="2">
    <source>
        <dbReference type="ARBA" id="ARBA00022729"/>
    </source>
</evidence>
<gene>
    <name evidence="7" type="ORF">G1C95_1304</name>
</gene>
<evidence type="ECO:0000256" key="3">
    <source>
        <dbReference type="ARBA" id="ARBA00022764"/>
    </source>
</evidence>
<evidence type="ECO:0000259" key="6">
    <source>
        <dbReference type="Pfam" id="PF07940"/>
    </source>
</evidence>
<dbReference type="GO" id="GO:0016829">
    <property type="term" value="F:lyase activity"/>
    <property type="evidence" value="ECO:0007669"/>
    <property type="project" value="UniProtKB-KW"/>
</dbReference>
<evidence type="ECO:0000313" key="7">
    <source>
        <dbReference type="EMBL" id="NMM94117.1"/>
    </source>
</evidence>
<dbReference type="Gene3D" id="1.50.10.100">
    <property type="entry name" value="Chondroitin AC/alginate lyase"/>
    <property type="match status" value="1"/>
</dbReference>
<keyword evidence="2" id="KW-0732">Signal</keyword>
<name>A0A7Y0EPT1_9BIFI</name>
<feature type="coiled-coil region" evidence="5">
    <location>
        <begin position="149"/>
        <end position="176"/>
    </location>
</feature>
<dbReference type="RefSeq" id="WP_169172142.1">
    <property type="nucleotide sequence ID" value="NZ_JAAIII010000003.1"/>
</dbReference>
<dbReference type="InterPro" id="IPR012480">
    <property type="entry name" value="Hepar_II_III_C"/>
</dbReference>
<keyword evidence="5" id="KW-0175">Coiled coil</keyword>
<dbReference type="Pfam" id="PF07940">
    <property type="entry name" value="Hepar_II_III_C"/>
    <property type="match status" value="1"/>
</dbReference>
<keyword evidence="8" id="KW-1185">Reference proteome</keyword>
<evidence type="ECO:0000313" key="8">
    <source>
        <dbReference type="Proteomes" id="UP000532194"/>
    </source>
</evidence>
<protein>
    <submittedName>
        <fullName evidence="7">Heparinase</fullName>
    </submittedName>
</protein>
<dbReference type="PANTHER" id="PTHR39210:SF1">
    <property type="entry name" value="HEPARIN-SULFATE LYASE"/>
    <property type="match status" value="1"/>
</dbReference>
<dbReference type="InterPro" id="IPR008929">
    <property type="entry name" value="Chondroitin_lyas"/>
</dbReference>
<evidence type="ECO:0000256" key="1">
    <source>
        <dbReference type="ARBA" id="ARBA00004418"/>
    </source>
</evidence>
<comment type="caution">
    <text evidence="7">The sequence shown here is derived from an EMBL/GenBank/DDBJ whole genome shotgun (WGS) entry which is preliminary data.</text>
</comment>
<keyword evidence="4" id="KW-0456">Lyase</keyword>
<dbReference type="SUPFAM" id="SSF48230">
    <property type="entry name" value="Chondroitin AC/alginate lyase"/>
    <property type="match status" value="1"/>
</dbReference>